<dbReference type="PANTHER" id="PTHR39338">
    <property type="entry name" value="BLL5662 PROTEIN-RELATED"/>
    <property type="match status" value="1"/>
</dbReference>
<evidence type="ECO:0000313" key="1">
    <source>
        <dbReference type="EMBL" id="MCB8883131.1"/>
    </source>
</evidence>
<gene>
    <name evidence="1" type="ORF">ACELLULO517_22975</name>
</gene>
<dbReference type="EMBL" id="JAESVA010000011">
    <property type="protein sequence ID" value="MCB8883131.1"/>
    <property type="molecule type" value="Genomic_DNA"/>
</dbReference>
<dbReference type="Proteomes" id="UP000721844">
    <property type="component" value="Unassembled WGS sequence"/>
</dbReference>
<dbReference type="InterPro" id="IPR011195">
    <property type="entry name" value="UCP010256"/>
</dbReference>
<dbReference type="Pfam" id="PF05762">
    <property type="entry name" value="VWA_CoxE"/>
    <property type="match status" value="1"/>
</dbReference>
<dbReference type="RefSeq" id="WP_227309787.1">
    <property type="nucleotide sequence ID" value="NZ_JAESVA010000011.1"/>
</dbReference>
<organism evidence="1 2">
    <name type="scientific">Acidisoma cellulosilyticum</name>
    <dbReference type="NCBI Taxonomy" id="2802395"/>
    <lineage>
        <taxon>Bacteria</taxon>
        <taxon>Pseudomonadati</taxon>
        <taxon>Pseudomonadota</taxon>
        <taxon>Alphaproteobacteria</taxon>
        <taxon>Acetobacterales</taxon>
        <taxon>Acidocellaceae</taxon>
        <taxon>Acidisoma</taxon>
    </lineage>
</organism>
<dbReference type="SUPFAM" id="SSF53300">
    <property type="entry name" value="vWA-like"/>
    <property type="match status" value="1"/>
</dbReference>
<dbReference type="CDD" id="cd00198">
    <property type="entry name" value="vWFA"/>
    <property type="match status" value="1"/>
</dbReference>
<evidence type="ECO:0000313" key="2">
    <source>
        <dbReference type="Proteomes" id="UP000721844"/>
    </source>
</evidence>
<sequence length="390" mass="42587">MAAFATTPGAAATARIAGFVATLRSNGFVIGQRETEDALSLAGSVGIMERQPLRWGWRSLLCTRAADWVRFDDLFDSYWLPPNKQGLGETRAGGAGLVTMAEDAWNGAGRAGPVLQRDEVEDDTGLPGDTAAQDGASATATIETADFRSLSDRLQTYAIEAAIRDFARRLKRLRIRREQSRRRGARIDLRQTLRLSVGTGGSPHTLRFRAPRRVRPRLVLLLDVSRSMSLTSFFYLRVARSLALELGDVHVFLYHTQLTHVSEALRDSDPWRAQERLQLLSAGWAGGTRIGECLGSFNRLHAGRLVHARTAVIVASDGYDTGPAGILGAEMAALSRRAHRIIWFNPAKADPRYAPVARGMREAMPFIDLLTAGNSLTALEAALSQVVASL</sequence>
<dbReference type="InterPro" id="IPR036465">
    <property type="entry name" value="vWFA_dom_sf"/>
</dbReference>
<accession>A0A963Z5X0</accession>
<comment type="caution">
    <text evidence="1">The sequence shown here is derived from an EMBL/GenBank/DDBJ whole genome shotgun (WGS) entry which is preliminary data.</text>
</comment>
<protein>
    <submittedName>
        <fullName evidence="1">VWA domain-containing protein</fullName>
    </submittedName>
</protein>
<dbReference type="AlphaFoldDB" id="A0A963Z5X0"/>
<dbReference type="PANTHER" id="PTHR39338:SF6">
    <property type="entry name" value="BLL5662 PROTEIN"/>
    <property type="match status" value="1"/>
</dbReference>
<proteinExistence type="predicted"/>
<keyword evidence="2" id="KW-1185">Reference proteome</keyword>
<name>A0A963Z5X0_9PROT</name>
<reference evidence="1 2" key="1">
    <citation type="journal article" date="2021" name="Microorganisms">
        <title>Acidisoma silvae sp. nov. and Acidisomacellulosilytica sp. nov., Two Acidophilic Bacteria Isolated from Decaying Wood, Hydrolyzing Cellulose and Producing Poly-3-hydroxybutyrate.</title>
        <authorList>
            <person name="Mieszkin S."/>
            <person name="Pouder E."/>
            <person name="Uroz S."/>
            <person name="Simon-Colin C."/>
            <person name="Alain K."/>
        </authorList>
    </citation>
    <scope>NUCLEOTIDE SEQUENCE [LARGE SCALE GENOMIC DNA]</scope>
    <source>
        <strain evidence="1 2">HW T5.17</strain>
    </source>
</reference>
<dbReference type="PIRSF" id="PIRSF010256">
    <property type="entry name" value="CoxE_vWa"/>
    <property type="match status" value="1"/>
</dbReference>
<dbReference type="InterPro" id="IPR008912">
    <property type="entry name" value="Uncharacterised_CoxE"/>
</dbReference>